<proteinExistence type="predicted"/>
<reference evidence="1" key="1">
    <citation type="journal article" date="2020" name="Stud. Mycol.">
        <title>101 Dothideomycetes genomes: a test case for predicting lifestyles and emergence of pathogens.</title>
        <authorList>
            <person name="Haridas S."/>
            <person name="Albert R."/>
            <person name="Binder M."/>
            <person name="Bloem J."/>
            <person name="Labutti K."/>
            <person name="Salamov A."/>
            <person name="Andreopoulos B."/>
            <person name="Baker S."/>
            <person name="Barry K."/>
            <person name="Bills G."/>
            <person name="Bluhm B."/>
            <person name="Cannon C."/>
            <person name="Castanera R."/>
            <person name="Culley D."/>
            <person name="Daum C."/>
            <person name="Ezra D."/>
            <person name="Gonzalez J."/>
            <person name="Henrissat B."/>
            <person name="Kuo A."/>
            <person name="Liang C."/>
            <person name="Lipzen A."/>
            <person name="Lutzoni F."/>
            <person name="Magnuson J."/>
            <person name="Mondo S."/>
            <person name="Nolan M."/>
            <person name="Ohm R."/>
            <person name="Pangilinan J."/>
            <person name="Park H.-J."/>
            <person name="Ramirez L."/>
            <person name="Alfaro M."/>
            <person name="Sun H."/>
            <person name="Tritt A."/>
            <person name="Yoshinaga Y."/>
            <person name="Zwiers L.-H."/>
            <person name="Turgeon B."/>
            <person name="Goodwin S."/>
            <person name="Spatafora J."/>
            <person name="Crous P."/>
            <person name="Grigoriev I."/>
        </authorList>
    </citation>
    <scope>NUCLEOTIDE SEQUENCE</scope>
    <source>
        <strain evidence="1">ATCC 200398</strain>
    </source>
</reference>
<name>A0ACB6QLI6_9PLEO</name>
<accession>A0ACB6QLI6</accession>
<protein>
    <submittedName>
        <fullName evidence="1">Uncharacterized protein</fullName>
    </submittedName>
</protein>
<evidence type="ECO:0000313" key="2">
    <source>
        <dbReference type="Proteomes" id="UP000799755"/>
    </source>
</evidence>
<sequence>MSSILAKASQLKAEIRLAQAVSQFEAELSNDHKTVFRNYRSQSLDSPPTPGDVMRLTAEIDRRLSEKVRGRCFGPRFTNFLQVVQQFAALGDVVVGGSQNIIACGVWSLSMGNFLSYLEKLSTLFMKIGCTASRYQNMALLYPRSKSLQSHLFEYFIVVVRLCHQLLKFTQKSLVQKVASALSDSDIKAFQSDLDHWASSIKEEISLLMAKRIQEEAEENSQFRAVSSKFFKSAPYEKRLATNLRVLDICSKYDYETTWKQTRKIGNANFFCRDPKYQEWKAQVKSCTLIYTGKLGSGKSVMLANIVDDLSTHVQSKNIAVAYFFCRHDVPESLKAQTVVRSLARQLLRTIPDLTTIAKFCDETRTVLGFGTILRCLRRAFPPDYQAYFVLDGLDECDCSEREILAQQLRELQEALTLLLCVSFRAEPNSALELSSGRFTAAEIASIPDENPEIEAYIEAELENRLVSRALVIGQPSLILEIRDALLKGYQGMFLWVALQIRTLSAIKTDQGIRNALATLPKDLPETYSRILRRSEGPGDSYQILILQLIMAASRPLTTDEFREALSVVPGDAVWNPSRLINDVYSTLACCGCLLTVDEEESTVRFVHHSVRQFLLCGFRDSTNTPFTIDGAQRTIADIVITYLSYGVFGTELSTMKVREMAIGSAPSGIIRSTLDSSSHAQNLALKLLRPNKQVSVNISNILAKARKPFQPCWVNEFHFYSYAKAYWLRHILYASGQRPDIYDLLLRLSKRNVLGVANATAEDVWRPVIWAVQNGNEIVVKLLLETGKIDINAKNTCGQTLFWRATSGGHEVVVKLLLETGKVNVEAKDNSGGQTPLWRAASTGYDAVVKLLLETGKVDVDAKDTYEQTPL</sequence>
<comment type="caution">
    <text evidence="1">The sequence shown here is derived from an EMBL/GenBank/DDBJ whole genome shotgun (WGS) entry which is preliminary data.</text>
</comment>
<keyword evidence="2" id="KW-1185">Reference proteome</keyword>
<gene>
    <name evidence="1" type="ORF">BDR25DRAFT_291179</name>
</gene>
<dbReference type="Proteomes" id="UP000799755">
    <property type="component" value="Unassembled WGS sequence"/>
</dbReference>
<evidence type="ECO:0000313" key="1">
    <source>
        <dbReference type="EMBL" id="KAF2467808.1"/>
    </source>
</evidence>
<organism evidence="1 2">
    <name type="scientific">Lindgomyces ingoldianus</name>
    <dbReference type="NCBI Taxonomy" id="673940"/>
    <lineage>
        <taxon>Eukaryota</taxon>
        <taxon>Fungi</taxon>
        <taxon>Dikarya</taxon>
        <taxon>Ascomycota</taxon>
        <taxon>Pezizomycotina</taxon>
        <taxon>Dothideomycetes</taxon>
        <taxon>Pleosporomycetidae</taxon>
        <taxon>Pleosporales</taxon>
        <taxon>Lindgomycetaceae</taxon>
        <taxon>Lindgomyces</taxon>
    </lineage>
</organism>
<dbReference type="EMBL" id="MU003518">
    <property type="protein sequence ID" value="KAF2467808.1"/>
    <property type="molecule type" value="Genomic_DNA"/>
</dbReference>